<evidence type="ECO:0000313" key="2">
    <source>
        <dbReference type="Proteomes" id="UP000821865"/>
    </source>
</evidence>
<organism evidence="1 2">
    <name type="scientific">Dermacentor silvarum</name>
    <name type="common">Tick</name>
    <dbReference type="NCBI Taxonomy" id="543639"/>
    <lineage>
        <taxon>Eukaryota</taxon>
        <taxon>Metazoa</taxon>
        <taxon>Ecdysozoa</taxon>
        <taxon>Arthropoda</taxon>
        <taxon>Chelicerata</taxon>
        <taxon>Arachnida</taxon>
        <taxon>Acari</taxon>
        <taxon>Parasitiformes</taxon>
        <taxon>Ixodida</taxon>
        <taxon>Ixodoidea</taxon>
        <taxon>Ixodidae</taxon>
        <taxon>Rhipicephalinae</taxon>
        <taxon>Dermacentor</taxon>
    </lineage>
</organism>
<keyword evidence="2" id="KW-1185">Reference proteome</keyword>
<protein>
    <submittedName>
        <fullName evidence="1">Uncharacterized protein</fullName>
    </submittedName>
</protein>
<gene>
    <name evidence="1" type="ORF">HPB49_011134</name>
</gene>
<accession>A0ACB8CEQ6</accession>
<dbReference type="EMBL" id="CM023476">
    <property type="protein sequence ID" value="KAH7941214.1"/>
    <property type="molecule type" value="Genomic_DNA"/>
</dbReference>
<reference evidence="1" key="1">
    <citation type="submission" date="2020-05" db="EMBL/GenBank/DDBJ databases">
        <title>Large-scale comparative analyses of tick genomes elucidate their genetic diversity and vector capacities.</title>
        <authorList>
            <person name="Jia N."/>
            <person name="Wang J."/>
            <person name="Shi W."/>
            <person name="Du L."/>
            <person name="Sun Y."/>
            <person name="Zhan W."/>
            <person name="Jiang J."/>
            <person name="Wang Q."/>
            <person name="Zhang B."/>
            <person name="Ji P."/>
            <person name="Sakyi L.B."/>
            <person name="Cui X."/>
            <person name="Yuan T."/>
            <person name="Jiang B."/>
            <person name="Yang W."/>
            <person name="Lam T.T.-Y."/>
            <person name="Chang Q."/>
            <person name="Ding S."/>
            <person name="Wang X."/>
            <person name="Zhu J."/>
            <person name="Ruan X."/>
            <person name="Zhao L."/>
            <person name="Wei J."/>
            <person name="Que T."/>
            <person name="Du C."/>
            <person name="Cheng J."/>
            <person name="Dai P."/>
            <person name="Han X."/>
            <person name="Huang E."/>
            <person name="Gao Y."/>
            <person name="Liu J."/>
            <person name="Shao H."/>
            <person name="Ye R."/>
            <person name="Li L."/>
            <person name="Wei W."/>
            <person name="Wang X."/>
            <person name="Wang C."/>
            <person name="Yang T."/>
            <person name="Huo Q."/>
            <person name="Li W."/>
            <person name="Guo W."/>
            <person name="Chen H."/>
            <person name="Zhou L."/>
            <person name="Ni X."/>
            <person name="Tian J."/>
            <person name="Zhou Y."/>
            <person name="Sheng Y."/>
            <person name="Liu T."/>
            <person name="Pan Y."/>
            <person name="Xia L."/>
            <person name="Li J."/>
            <person name="Zhao F."/>
            <person name="Cao W."/>
        </authorList>
    </citation>
    <scope>NUCLEOTIDE SEQUENCE</scope>
    <source>
        <strain evidence="1">Dsil-2018</strain>
    </source>
</reference>
<evidence type="ECO:0000313" key="1">
    <source>
        <dbReference type="EMBL" id="KAH7941214.1"/>
    </source>
</evidence>
<comment type="caution">
    <text evidence="1">The sequence shown here is derived from an EMBL/GenBank/DDBJ whole genome shotgun (WGS) entry which is preliminary data.</text>
</comment>
<proteinExistence type="predicted"/>
<name>A0ACB8CEQ6_DERSI</name>
<sequence>MAISMTTIAAKGNTKDELSLALYLEECSHKIAEYIGKFVTEFSGPDLTIHVVNRAYTARQLKVRRDYLSLLERSFRATVKSVDFTNNAEAVRKEANAWVSQQTKSKINDLLAPDTVTSETLFILLSAVYFKAKWNSPFEWRDNRRDKFYVNGVKVVEVNMMNQMGEFMYAHSEELDAQILEMPYKGNKFSMIILLPNNRDGLSGLEKNLTDVSLNSALANLALTPRVEVTLPKFKIERSANMKKVFKGLGVKDLFDQNRANLSGMFETVPGQNPFVTEFVHKAFIEVNENGTEAAASTAVVVGNGSAGPQKPSARFFVDHPFMFLIKGYHGNIVLFLGSVRKL</sequence>
<dbReference type="Proteomes" id="UP000821865">
    <property type="component" value="Chromosome 7"/>
</dbReference>